<keyword evidence="5 20" id="KW-1003">Cell membrane</keyword>
<feature type="transmembrane region" description="Helical" evidence="20">
    <location>
        <begin position="394"/>
        <end position="427"/>
    </location>
</feature>
<evidence type="ECO:0000256" key="9">
    <source>
        <dbReference type="ARBA" id="ARBA00022741"/>
    </source>
</evidence>
<dbReference type="GO" id="GO:0043682">
    <property type="term" value="F:P-type divalent copper transporter activity"/>
    <property type="evidence" value="ECO:0007669"/>
    <property type="project" value="TreeGrafter"/>
</dbReference>
<keyword evidence="6" id="KW-0597">Phosphoprotein</keyword>
<keyword evidence="11 20" id="KW-0067">ATP-binding</keyword>
<feature type="transmembrane region" description="Helical" evidence="20">
    <location>
        <begin position="362"/>
        <end position="382"/>
    </location>
</feature>
<dbReference type="InterPro" id="IPR018303">
    <property type="entry name" value="ATPase_P-typ_P_site"/>
</dbReference>
<feature type="transmembrane region" description="Helical" evidence="20">
    <location>
        <begin position="178"/>
        <end position="197"/>
    </location>
</feature>
<keyword evidence="16" id="KW-0406">Ion transport</keyword>
<dbReference type="FunFam" id="2.70.150.10:FF:000020">
    <property type="entry name" value="Copper-exporting P-type ATPase A"/>
    <property type="match status" value="1"/>
</dbReference>
<dbReference type="InterPro" id="IPR044492">
    <property type="entry name" value="P_typ_ATPase_HD_dom"/>
</dbReference>
<keyword evidence="15" id="KW-0186">Copper</keyword>
<evidence type="ECO:0000313" key="23">
    <source>
        <dbReference type="Proteomes" id="UP000004162"/>
    </source>
</evidence>
<evidence type="ECO:0000256" key="1">
    <source>
        <dbReference type="ARBA" id="ARBA00004651"/>
    </source>
</evidence>
<dbReference type="Gene3D" id="3.40.50.1000">
    <property type="entry name" value="HAD superfamily/HAD-like"/>
    <property type="match status" value="1"/>
</dbReference>
<dbReference type="InterPro" id="IPR023214">
    <property type="entry name" value="HAD_sf"/>
</dbReference>
<dbReference type="GO" id="GO:0005524">
    <property type="term" value="F:ATP binding"/>
    <property type="evidence" value="ECO:0007669"/>
    <property type="project" value="UniProtKB-UniRule"/>
</dbReference>
<dbReference type="GO" id="GO:0005507">
    <property type="term" value="F:copper ion binding"/>
    <property type="evidence" value="ECO:0007669"/>
    <property type="project" value="TreeGrafter"/>
</dbReference>
<dbReference type="SUPFAM" id="SSF55008">
    <property type="entry name" value="HMA, heavy metal-associated domain"/>
    <property type="match status" value="1"/>
</dbReference>
<dbReference type="EMBL" id="AASE01000004">
    <property type="protein sequence ID" value="EAT59389.1"/>
    <property type="molecule type" value="Genomic_DNA"/>
</dbReference>
<dbReference type="Pfam" id="PF00122">
    <property type="entry name" value="E1-E2_ATPase"/>
    <property type="match status" value="1"/>
</dbReference>
<keyword evidence="23" id="KW-1185">Reference proteome</keyword>
<dbReference type="Gene3D" id="3.30.70.100">
    <property type="match status" value="1"/>
</dbReference>
<keyword evidence="10" id="KW-0187">Copper transport</keyword>
<evidence type="ECO:0000256" key="13">
    <source>
        <dbReference type="ARBA" id="ARBA00022967"/>
    </source>
</evidence>
<accession>Q0YT77</accession>
<evidence type="ECO:0000256" key="5">
    <source>
        <dbReference type="ARBA" id="ARBA00022475"/>
    </source>
</evidence>
<dbReference type="FunFam" id="3.40.50.1000:FF:000144">
    <property type="entry name" value="copper-transporting ATPase 1 isoform X2"/>
    <property type="match status" value="1"/>
</dbReference>
<dbReference type="SFLD" id="SFLDF00027">
    <property type="entry name" value="p-type_atpase"/>
    <property type="match status" value="1"/>
</dbReference>
<organism evidence="22 23">
    <name type="scientific">Chlorobium ferrooxidans DSM 13031</name>
    <dbReference type="NCBI Taxonomy" id="377431"/>
    <lineage>
        <taxon>Bacteria</taxon>
        <taxon>Pseudomonadati</taxon>
        <taxon>Chlorobiota</taxon>
        <taxon>Chlorobiia</taxon>
        <taxon>Chlorobiales</taxon>
        <taxon>Chlorobiaceae</taxon>
        <taxon>Chlorobium/Pelodictyon group</taxon>
        <taxon>Chlorobium</taxon>
    </lineage>
</organism>
<dbReference type="PROSITE" id="PS00154">
    <property type="entry name" value="ATPASE_E1_E2"/>
    <property type="match status" value="1"/>
</dbReference>
<comment type="subcellular location">
    <subcellularLocation>
        <location evidence="1">Cell membrane</location>
        <topology evidence="1">Multi-pass membrane protein</topology>
    </subcellularLocation>
</comment>
<sequence length="761" mass="80817">MTTTGTYSVKGMHCASCAAIITKKLSKVEGITRADVNLATEKVTIAFDHETLPVEALNDAVSRYGYAIAAEPGTASAGESQKIAASGAIRLKEEKKQALLDQKAKVQFALPIALLVFILMMWDIGSRFIESVPNLPIPMELFNIISMVLATWFVFRIGAPFLHGIVMFLQSGAASMDTLIGIGTLTAYVYSALITLIPSLRELLRVPDYTYFDVTIVVIGFVLLGKYLEARSRMKTGEAIEKLINLQAKTAIVLREGKEIEIPSEAVRKGDTVIIKPGAKLPVDGIIIEGFSAIDESMVTGESIPADKKSGDEVIGGTINKQGSFTFRASNVGSDTVLARIIRMVEEAQGSKAPIQEIADKIAGIFVPVVLIIAAATFLIWITVGSSYLGFSVALSYAISGMVGILVIACPCALGLATPTAIIVGIGKGAEYGILIRNAESLEKLSSVDTVVFDKTGTITTGSPKVTDVTPLSEGTTPESLLQIAASVENRSEHPLAEAILDEAKRRSITLRDISEFKALEGMGVSATIAGLPVTIRKPLEAERELAEVKRLQAEGKTVVMIEENRIALGLIALSDTVKTEAKAAVAALHRRGLKVIMLTGDNRAAANYMAGQVGIDEVIAEVLPTEKAAKIKALQSEGRKVAMAGDGINDAPALAQADVGIAMATGTDIAIESAGITLLKGDINKVAQSITLSRATMNVIRQNLFWAFIYNIIGIPLAAGALYPFWGIFLNPVFSGLAMAGSSVSVVSNSLRLKAKKLDR</sequence>
<evidence type="ECO:0000256" key="18">
    <source>
        <dbReference type="ARBA" id="ARBA00033239"/>
    </source>
</evidence>
<feature type="transmembrane region" description="Helical" evidence="20">
    <location>
        <begin position="733"/>
        <end position="752"/>
    </location>
</feature>
<dbReference type="InterPro" id="IPR027256">
    <property type="entry name" value="P-typ_ATPase_IB"/>
</dbReference>
<evidence type="ECO:0000256" key="3">
    <source>
        <dbReference type="ARBA" id="ARBA00012517"/>
    </source>
</evidence>
<dbReference type="GO" id="GO:0140581">
    <property type="term" value="F:P-type monovalent copper transporter activity"/>
    <property type="evidence" value="ECO:0007669"/>
    <property type="project" value="UniProtKB-EC"/>
</dbReference>
<dbReference type="EC" id="7.2.2.8" evidence="3"/>
<dbReference type="InterPro" id="IPR059000">
    <property type="entry name" value="ATPase_P-type_domA"/>
</dbReference>
<keyword evidence="4" id="KW-0813">Transport</keyword>
<dbReference type="PANTHER" id="PTHR43520">
    <property type="entry name" value="ATP7, ISOFORM B"/>
    <property type="match status" value="1"/>
</dbReference>
<reference evidence="22 23" key="1">
    <citation type="submission" date="2006-07" db="EMBL/GenBank/DDBJ databases">
        <title>Annotation of the draft genome assembly of Chlorobium ferroxidans DSM 13031.</title>
        <authorList>
            <consortium name="US DOE Joint Genome Institute (JGI-ORNL)"/>
            <person name="Larimer F."/>
            <person name="Land M."/>
            <person name="Hauser L."/>
        </authorList>
    </citation>
    <scope>NUCLEOTIDE SEQUENCE [LARGE SCALE GENOMIC DNA]</scope>
    <source>
        <strain evidence="22 23">DSM 13031</strain>
    </source>
</reference>
<dbReference type="CDD" id="cd02094">
    <property type="entry name" value="P-type_ATPase_Cu-like"/>
    <property type="match status" value="1"/>
</dbReference>
<dbReference type="PROSITE" id="PS01047">
    <property type="entry name" value="HMA_1"/>
    <property type="match status" value="1"/>
</dbReference>
<dbReference type="InterPro" id="IPR036412">
    <property type="entry name" value="HAD-like_sf"/>
</dbReference>
<dbReference type="PROSITE" id="PS50846">
    <property type="entry name" value="HMA_2"/>
    <property type="match status" value="1"/>
</dbReference>
<evidence type="ECO:0000256" key="2">
    <source>
        <dbReference type="ARBA" id="ARBA00006024"/>
    </source>
</evidence>
<dbReference type="SUPFAM" id="SSF81653">
    <property type="entry name" value="Calcium ATPase, transduction domain A"/>
    <property type="match status" value="1"/>
</dbReference>
<feature type="transmembrane region" description="Helical" evidence="20">
    <location>
        <begin position="144"/>
        <end position="166"/>
    </location>
</feature>
<dbReference type="Gene3D" id="2.70.150.10">
    <property type="entry name" value="Calcium-transporting ATPase, cytoplasmic transduction domain A"/>
    <property type="match status" value="1"/>
</dbReference>
<dbReference type="GO" id="GO:0060003">
    <property type="term" value="P:copper ion export"/>
    <property type="evidence" value="ECO:0007669"/>
    <property type="project" value="UniProtKB-ARBA"/>
</dbReference>
<evidence type="ECO:0000256" key="10">
    <source>
        <dbReference type="ARBA" id="ARBA00022796"/>
    </source>
</evidence>
<dbReference type="Proteomes" id="UP000004162">
    <property type="component" value="Unassembled WGS sequence"/>
</dbReference>
<dbReference type="AlphaFoldDB" id="Q0YT77"/>
<dbReference type="InterPro" id="IPR008250">
    <property type="entry name" value="ATPase_P-typ_transduc_dom_A_sf"/>
</dbReference>
<feature type="transmembrane region" description="Helical" evidence="20">
    <location>
        <begin position="209"/>
        <end position="228"/>
    </location>
</feature>
<dbReference type="OrthoDB" id="9770315at2"/>
<evidence type="ECO:0000313" key="22">
    <source>
        <dbReference type="EMBL" id="EAT59389.1"/>
    </source>
</evidence>
<dbReference type="SUPFAM" id="SSF81665">
    <property type="entry name" value="Calcium ATPase, transmembrane domain M"/>
    <property type="match status" value="1"/>
</dbReference>
<dbReference type="RefSeq" id="WP_006365814.1">
    <property type="nucleotide sequence ID" value="NZ_AASE01000004.1"/>
</dbReference>
<dbReference type="NCBIfam" id="TIGR01511">
    <property type="entry name" value="ATPase-IB1_Cu"/>
    <property type="match status" value="1"/>
</dbReference>
<keyword evidence="8 20" id="KW-0479">Metal-binding</keyword>
<keyword evidence="13" id="KW-1278">Translocase</keyword>
<dbReference type="GO" id="GO:0016887">
    <property type="term" value="F:ATP hydrolysis activity"/>
    <property type="evidence" value="ECO:0007669"/>
    <property type="project" value="InterPro"/>
</dbReference>
<evidence type="ECO:0000256" key="11">
    <source>
        <dbReference type="ARBA" id="ARBA00022840"/>
    </source>
</evidence>
<dbReference type="NCBIfam" id="TIGR01525">
    <property type="entry name" value="ATPase-IB_hvy"/>
    <property type="match status" value="1"/>
</dbReference>
<dbReference type="InterPro" id="IPR006121">
    <property type="entry name" value="HMA_dom"/>
</dbReference>
<evidence type="ECO:0000256" key="14">
    <source>
        <dbReference type="ARBA" id="ARBA00022989"/>
    </source>
</evidence>
<keyword evidence="7 20" id="KW-0812">Transmembrane</keyword>
<name>Q0YT77_9CHLB</name>
<dbReference type="SUPFAM" id="SSF56784">
    <property type="entry name" value="HAD-like"/>
    <property type="match status" value="1"/>
</dbReference>
<dbReference type="InterPro" id="IPR023298">
    <property type="entry name" value="ATPase_P-typ_TM_dom_sf"/>
</dbReference>
<dbReference type="GO" id="GO:0005886">
    <property type="term" value="C:plasma membrane"/>
    <property type="evidence" value="ECO:0007669"/>
    <property type="project" value="UniProtKB-SubCell"/>
</dbReference>
<evidence type="ECO:0000256" key="16">
    <source>
        <dbReference type="ARBA" id="ARBA00023065"/>
    </source>
</evidence>
<comment type="catalytic activity">
    <reaction evidence="19">
        <text>Cu(+)(in) + ATP + H2O = Cu(+)(out) + ADP + phosphate + H(+)</text>
        <dbReference type="Rhea" id="RHEA:25792"/>
        <dbReference type="ChEBI" id="CHEBI:15377"/>
        <dbReference type="ChEBI" id="CHEBI:15378"/>
        <dbReference type="ChEBI" id="CHEBI:30616"/>
        <dbReference type="ChEBI" id="CHEBI:43474"/>
        <dbReference type="ChEBI" id="CHEBI:49552"/>
        <dbReference type="ChEBI" id="CHEBI:456216"/>
        <dbReference type="EC" id="7.2.2.8"/>
    </reaction>
</comment>
<keyword evidence="17 20" id="KW-0472">Membrane</keyword>
<proteinExistence type="inferred from homology"/>
<dbReference type="SFLD" id="SFLDG00002">
    <property type="entry name" value="C1.7:_P-type_atpase_like"/>
    <property type="match status" value="1"/>
</dbReference>
<dbReference type="Gene3D" id="3.40.1110.10">
    <property type="entry name" value="Calcium-transporting ATPase, cytoplasmic domain N"/>
    <property type="match status" value="1"/>
</dbReference>
<dbReference type="PANTHER" id="PTHR43520:SF8">
    <property type="entry name" value="P-TYPE CU(+) TRANSPORTER"/>
    <property type="match status" value="1"/>
</dbReference>
<keyword evidence="14 20" id="KW-1133">Transmembrane helix</keyword>
<feature type="transmembrane region" description="Helical" evidence="20">
    <location>
        <begin position="705"/>
        <end position="727"/>
    </location>
</feature>
<dbReference type="InterPro" id="IPR001757">
    <property type="entry name" value="P_typ_ATPase"/>
</dbReference>
<evidence type="ECO:0000256" key="12">
    <source>
        <dbReference type="ARBA" id="ARBA00022842"/>
    </source>
</evidence>
<evidence type="ECO:0000256" key="17">
    <source>
        <dbReference type="ARBA" id="ARBA00023136"/>
    </source>
</evidence>
<dbReference type="CDD" id="cd00371">
    <property type="entry name" value="HMA"/>
    <property type="match status" value="1"/>
</dbReference>
<evidence type="ECO:0000256" key="6">
    <source>
        <dbReference type="ARBA" id="ARBA00022553"/>
    </source>
</evidence>
<evidence type="ECO:0000259" key="21">
    <source>
        <dbReference type="PROSITE" id="PS50846"/>
    </source>
</evidence>
<dbReference type="FunFam" id="3.30.70.100:FF:000005">
    <property type="entry name" value="Copper-exporting P-type ATPase A"/>
    <property type="match status" value="1"/>
</dbReference>
<dbReference type="Pfam" id="PF00403">
    <property type="entry name" value="HMA"/>
    <property type="match status" value="1"/>
</dbReference>
<keyword evidence="12" id="KW-0460">Magnesium</keyword>
<dbReference type="InterPro" id="IPR023299">
    <property type="entry name" value="ATPase_P-typ_cyto_dom_N"/>
</dbReference>
<comment type="similarity">
    <text evidence="2 20">Belongs to the cation transport ATPase (P-type) (TC 3.A.3) family. Type IB subfamily.</text>
</comment>
<evidence type="ECO:0000256" key="20">
    <source>
        <dbReference type="RuleBase" id="RU362081"/>
    </source>
</evidence>
<dbReference type="Pfam" id="PF00702">
    <property type="entry name" value="Hydrolase"/>
    <property type="match status" value="1"/>
</dbReference>
<dbReference type="InterPro" id="IPR017969">
    <property type="entry name" value="Heavy-metal-associated_CS"/>
</dbReference>
<evidence type="ECO:0000256" key="19">
    <source>
        <dbReference type="ARBA" id="ARBA00049289"/>
    </source>
</evidence>
<evidence type="ECO:0000256" key="15">
    <source>
        <dbReference type="ARBA" id="ARBA00023008"/>
    </source>
</evidence>
<dbReference type="NCBIfam" id="TIGR01494">
    <property type="entry name" value="ATPase_P-type"/>
    <property type="match status" value="1"/>
</dbReference>
<feature type="domain" description="HMA" evidence="21">
    <location>
        <begin position="3"/>
        <end position="69"/>
    </location>
</feature>
<dbReference type="PRINTS" id="PR00943">
    <property type="entry name" value="CUATPASE"/>
</dbReference>
<dbReference type="PRINTS" id="PR00119">
    <property type="entry name" value="CATATPASE"/>
</dbReference>
<keyword evidence="9 20" id="KW-0547">Nucleotide-binding</keyword>
<evidence type="ECO:0000256" key="8">
    <source>
        <dbReference type="ARBA" id="ARBA00022723"/>
    </source>
</evidence>
<gene>
    <name evidence="22" type="ORF">CferDRAFT_1316</name>
</gene>
<evidence type="ECO:0000256" key="4">
    <source>
        <dbReference type="ARBA" id="ARBA00022448"/>
    </source>
</evidence>
<feature type="transmembrane region" description="Helical" evidence="20">
    <location>
        <begin position="106"/>
        <end position="124"/>
    </location>
</feature>
<dbReference type="InterPro" id="IPR036163">
    <property type="entry name" value="HMA_dom_sf"/>
</dbReference>
<evidence type="ECO:0000256" key="7">
    <source>
        <dbReference type="ARBA" id="ARBA00022692"/>
    </source>
</evidence>
<reference evidence="22 23" key="2">
    <citation type="submission" date="2006-07" db="EMBL/GenBank/DDBJ databases">
        <title>Sequencing of the draft genome and assembly of Chlorobium ferroxidans DSM 13031.</title>
        <authorList>
            <consortium name="US DOE Joint Genome Institute (JGI-PGF)"/>
            <person name="Copeland A."/>
            <person name="Lucas S."/>
            <person name="Lapidus A."/>
            <person name="Barry K."/>
            <person name="Glavina del Rio T."/>
            <person name="Dalin E."/>
            <person name="Tice H."/>
            <person name="Bruce D."/>
            <person name="Pitluck S."/>
            <person name="Richardson P."/>
        </authorList>
    </citation>
    <scope>NUCLEOTIDE SEQUENCE [LARGE SCALE GENOMIC DNA]</scope>
    <source>
        <strain evidence="22 23">DSM 13031</strain>
    </source>
</reference>
<dbReference type="NCBIfam" id="TIGR01512">
    <property type="entry name" value="ATPase-IB2_Cd"/>
    <property type="match status" value="1"/>
</dbReference>
<dbReference type="GO" id="GO:0055070">
    <property type="term" value="P:copper ion homeostasis"/>
    <property type="evidence" value="ECO:0007669"/>
    <property type="project" value="TreeGrafter"/>
</dbReference>
<dbReference type="SFLD" id="SFLDS00003">
    <property type="entry name" value="Haloacid_Dehalogenase"/>
    <property type="match status" value="1"/>
</dbReference>
<comment type="caution">
    <text evidence="22">The sequence shown here is derived from an EMBL/GenBank/DDBJ whole genome shotgun (WGS) entry which is preliminary data.</text>
</comment>
<protein>
    <recommendedName>
        <fullName evidence="3">P-type Cu(+) transporter</fullName>
        <ecNumber evidence="3">7.2.2.8</ecNumber>
    </recommendedName>
    <alternativeName>
        <fullName evidence="18">Cu(+)-exporting ATPase</fullName>
    </alternativeName>
</protein>